<feature type="domain" description="SIS" evidence="8">
    <location>
        <begin position="377"/>
        <end position="528"/>
    </location>
</feature>
<keyword evidence="4 9" id="KW-0808">Transferase</keyword>
<evidence type="ECO:0000256" key="4">
    <source>
        <dbReference type="ARBA" id="ARBA00022679"/>
    </source>
</evidence>
<dbReference type="GO" id="GO:0097367">
    <property type="term" value="F:carbohydrate derivative binding"/>
    <property type="evidence" value="ECO:0007669"/>
    <property type="project" value="InterPro"/>
</dbReference>
<dbReference type="PANTHER" id="PTHR10937">
    <property type="entry name" value="GLUCOSAMINE--FRUCTOSE-6-PHOSPHATE AMINOTRANSFERASE, ISOMERIZING"/>
    <property type="match status" value="1"/>
</dbReference>
<dbReference type="NCBIfam" id="NF001484">
    <property type="entry name" value="PRK00331.1"/>
    <property type="match status" value="1"/>
</dbReference>
<comment type="catalytic activity">
    <reaction evidence="1">
        <text>D-fructose 6-phosphate + L-glutamine = D-glucosamine 6-phosphate + L-glutamate</text>
        <dbReference type="Rhea" id="RHEA:13237"/>
        <dbReference type="ChEBI" id="CHEBI:29985"/>
        <dbReference type="ChEBI" id="CHEBI:58359"/>
        <dbReference type="ChEBI" id="CHEBI:58725"/>
        <dbReference type="ChEBI" id="CHEBI:61527"/>
        <dbReference type="EC" id="2.6.1.16"/>
    </reaction>
</comment>
<dbReference type="InterPro" id="IPR035490">
    <property type="entry name" value="GlmS/FrlB_SIS"/>
</dbReference>
<dbReference type="InterPro" id="IPR001347">
    <property type="entry name" value="SIS_dom"/>
</dbReference>
<organism evidence="9 10">
    <name type="scientific">Onchocerca flexuosa</name>
    <dbReference type="NCBI Taxonomy" id="387005"/>
    <lineage>
        <taxon>Eukaryota</taxon>
        <taxon>Metazoa</taxon>
        <taxon>Ecdysozoa</taxon>
        <taxon>Nematoda</taxon>
        <taxon>Chromadorea</taxon>
        <taxon>Rhabditida</taxon>
        <taxon>Spirurina</taxon>
        <taxon>Spiruromorpha</taxon>
        <taxon>Filarioidea</taxon>
        <taxon>Onchocercidae</taxon>
        <taxon>Onchocerca</taxon>
    </lineage>
</organism>
<dbReference type="InterPro" id="IPR046348">
    <property type="entry name" value="SIS_dom_sf"/>
</dbReference>
<keyword evidence="10" id="KW-1185">Reference proteome</keyword>
<dbReference type="GO" id="GO:0004360">
    <property type="term" value="F:glutamine-fructose-6-phosphate transaminase (isomerizing) activity"/>
    <property type="evidence" value="ECO:0007669"/>
    <property type="project" value="UniProtKB-EC"/>
</dbReference>
<dbReference type="FunFam" id="3.40.50.10490:FF:000002">
    <property type="entry name" value="Glutamine--fructose-6-phosphate aminotransferase [isomerizing]"/>
    <property type="match status" value="1"/>
</dbReference>
<dbReference type="AlphaFoldDB" id="A0A238C1S8"/>
<feature type="domain" description="Glutamine amidotransferase type-2" evidence="7">
    <location>
        <begin position="2"/>
        <end position="306"/>
    </location>
</feature>
<name>A0A238C1S8_9BILA</name>
<dbReference type="FunFam" id="3.40.50.10490:FF:000001">
    <property type="entry name" value="Glutamine--fructose-6-phosphate aminotransferase [isomerizing]"/>
    <property type="match status" value="1"/>
</dbReference>
<protein>
    <recommendedName>
        <fullName evidence="2">glutamine--fructose-6-phosphate transaminase (isomerizing)</fullName>
        <ecNumber evidence="2">2.6.1.16</ecNumber>
    </recommendedName>
</protein>
<dbReference type="Pfam" id="PF01380">
    <property type="entry name" value="SIS"/>
    <property type="match status" value="2"/>
</dbReference>
<dbReference type="GO" id="GO:0006047">
    <property type="term" value="P:UDP-N-acetylglucosamine metabolic process"/>
    <property type="evidence" value="ECO:0007669"/>
    <property type="project" value="TreeGrafter"/>
</dbReference>
<dbReference type="PANTHER" id="PTHR10937:SF0">
    <property type="entry name" value="GLUTAMINE--FRUCTOSE-6-PHOSPHATE TRANSAMINASE (ISOMERIZING)"/>
    <property type="match status" value="1"/>
</dbReference>
<dbReference type="EC" id="2.6.1.16" evidence="2"/>
<evidence type="ECO:0000256" key="2">
    <source>
        <dbReference type="ARBA" id="ARBA00012916"/>
    </source>
</evidence>
<evidence type="ECO:0000313" key="9">
    <source>
        <dbReference type="EMBL" id="OZC11055.1"/>
    </source>
</evidence>
<dbReference type="PROSITE" id="PS51464">
    <property type="entry name" value="SIS"/>
    <property type="match status" value="2"/>
</dbReference>
<keyword evidence="5" id="KW-0677">Repeat</keyword>
<dbReference type="CDD" id="cd05008">
    <property type="entry name" value="SIS_GlmS_GlmD_1"/>
    <property type="match status" value="1"/>
</dbReference>
<dbReference type="Pfam" id="PF13522">
    <property type="entry name" value="GATase_6"/>
    <property type="match status" value="1"/>
</dbReference>
<dbReference type="SUPFAM" id="SSF53697">
    <property type="entry name" value="SIS domain"/>
    <property type="match status" value="1"/>
</dbReference>
<dbReference type="SUPFAM" id="SSF56235">
    <property type="entry name" value="N-terminal nucleophile aminohydrolases (Ntn hydrolases)"/>
    <property type="match status" value="1"/>
</dbReference>
<dbReference type="Gene3D" id="3.60.20.10">
    <property type="entry name" value="Glutamine Phosphoribosylpyrophosphate, subunit 1, domain 1"/>
    <property type="match status" value="1"/>
</dbReference>
<dbReference type="EMBL" id="KZ269982">
    <property type="protein sequence ID" value="OZC11055.1"/>
    <property type="molecule type" value="Genomic_DNA"/>
</dbReference>
<evidence type="ECO:0000256" key="3">
    <source>
        <dbReference type="ARBA" id="ARBA00022576"/>
    </source>
</evidence>
<dbReference type="PROSITE" id="PS51278">
    <property type="entry name" value="GATASE_TYPE_2"/>
    <property type="match status" value="1"/>
</dbReference>
<proteinExistence type="predicted"/>
<dbReference type="CDD" id="cd05009">
    <property type="entry name" value="SIS_GlmS_GlmD_2"/>
    <property type="match status" value="1"/>
</dbReference>
<dbReference type="OrthoDB" id="15235at2759"/>
<dbReference type="InterPro" id="IPR029055">
    <property type="entry name" value="Ntn_hydrolases_N"/>
</dbReference>
<dbReference type="InterPro" id="IPR035466">
    <property type="entry name" value="GlmS/AgaS_SIS"/>
</dbReference>
<dbReference type="GO" id="GO:0006487">
    <property type="term" value="P:protein N-linked glycosylation"/>
    <property type="evidence" value="ECO:0007669"/>
    <property type="project" value="TreeGrafter"/>
</dbReference>
<evidence type="ECO:0000313" key="10">
    <source>
        <dbReference type="Proteomes" id="UP000242913"/>
    </source>
</evidence>
<dbReference type="GO" id="GO:0046349">
    <property type="term" value="P:amino sugar biosynthetic process"/>
    <property type="evidence" value="ECO:0007669"/>
    <property type="project" value="UniProtKB-ARBA"/>
</dbReference>
<evidence type="ECO:0000256" key="1">
    <source>
        <dbReference type="ARBA" id="ARBA00001031"/>
    </source>
</evidence>
<gene>
    <name evidence="9" type="ORF">X798_01881</name>
</gene>
<evidence type="ECO:0000259" key="8">
    <source>
        <dbReference type="PROSITE" id="PS51464"/>
    </source>
</evidence>
<dbReference type="Gene3D" id="3.40.50.10490">
    <property type="entry name" value="Glucose-6-phosphate isomerase like protein, domain 1"/>
    <property type="match status" value="2"/>
</dbReference>
<evidence type="ECO:0000256" key="6">
    <source>
        <dbReference type="ARBA" id="ARBA00022962"/>
    </source>
</evidence>
<dbReference type="InterPro" id="IPR017932">
    <property type="entry name" value="GATase_2_dom"/>
</dbReference>
<dbReference type="Proteomes" id="UP000242913">
    <property type="component" value="Unassembled WGS sequence"/>
</dbReference>
<dbReference type="CDD" id="cd00714">
    <property type="entry name" value="GFAT"/>
    <property type="match status" value="1"/>
</dbReference>
<accession>A0A238C1S8</accession>
<sequence>MCGIFAYLNFLTPRKRSEIIDILLRGLHRMEYRGYDSAGLAVDDEADNTKIGSKVALLKKVGKVSVLEDYIKESHIRSDNIVYKTHCGIAHTRWATHGSPRDVNSHPQRSNTQNEFLVVHNGIITNYREVKEYLMKKGYEFESETDTEVIVKLIQHITNKCEGASFRQLVEATIQHLEGAFALAFKSNRFPGQLVATRRGSPLLIGIKTTGRLSTNHFPVFFSKARRFISSEYANESYMEPTMVIETGFKTSTPIKGGEASNEAAFQIFDYKEAEYFVASDASAVVEHTKQVIFLEDDDVAMIENGSLSIHRIKRGDEIPQTREVQNLTLELQEIMMGNFKTFMQKEIYEQPDSIVNTMRGRILDNGTVVLGGIKDYLLDIKRCRRLILVACGSSYHSALACRQIMEELTELPVVLELASDFLDRETPIFRDDVCFFISQSGETADTLNALRLVLRLISKMVFKYCKPRGALTIGITNTVGSSICRETHCGVHINAGPEVGVASTKAYTSQILSLVMFALTMSDDRISMRKRRNDIVNGLQQLPDLIREVLKLDDEVLTIAKKIYKERSLLIMGRGYNFATCLEGALKIKELSYMHCEGIMSGELKHGPLAMVDKNRSIVMVICSDNVYNKSINALQQVLARDGDPIIIADSDVPENDLKDRHSVLRVPKTVDCIQNILTVIPLQLLSYHVAELKGLNVDRPRNLAKSVTVE</sequence>
<evidence type="ECO:0000259" key="7">
    <source>
        <dbReference type="PROSITE" id="PS51278"/>
    </source>
</evidence>
<keyword evidence="6" id="KW-0315">Glutamine amidotransferase</keyword>
<feature type="domain" description="SIS" evidence="8">
    <location>
        <begin position="560"/>
        <end position="702"/>
    </location>
</feature>
<evidence type="ECO:0000256" key="5">
    <source>
        <dbReference type="ARBA" id="ARBA00022737"/>
    </source>
</evidence>
<reference evidence="9 10" key="1">
    <citation type="submission" date="2015-12" db="EMBL/GenBank/DDBJ databases">
        <title>Draft genome of the nematode, Onchocerca flexuosa.</title>
        <authorList>
            <person name="Mitreva M."/>
        </authorList>
    </citation>
    <scope>NUCLEOTIDE SEQUENCE [LARGE SCALE GENOMIC DNA]</scope>
    <source>
        <strain evidence="9">Red Deer</strain>
    </source>
</reference>
<keyword evidence="3 9" id="KW-0032">Aminotransferase</keyword>
<dbReference type="InterPro" id="IPR047084">
    <property type="entry name" value="GFAT_N"/>
</dbReference>
<dbReference type="GO" id="GO:0006002">
    <property type="term" value="P:fructose 6-phosphate metabolic process"/>
    <property type="evidence" value="ECO:0007669"/>
    <property type="project" value="TreeGrafter"/>
</dbReference>